<evidence type="ECO:0000256" key="2">
    <source>
        <dbReference type="PROSITE-ProRule" id="PRU00335"/>
    </source>
</evidence>
<dbReference type="InterPro" id="IPR036271">
    <property type="entry name" value="Tet_transcr_reg_TetR-rel_C_sf"/>
</dbReference>
<dbReference type="SUPFAM" id="SSF48498">
    <property type="entry name" value="Tetracyclin repressor-like, C-terminal domain"/>
    <property type="match status" value="1"/>
</dbReference>
<feature type="domain" description="HTH tetR-type" evidence="4">
    <location>
        <begin position="20"/>
        <end position="80"/>
    </location>
</feature>
<gene>
    <name evidence="5" type="ORF">A5685_14020</name>
</gene>
<sequence length="207" mass="22371">MTRTSNRTAPDTGPPRRNAAATRARLLTAAREQFLRHGYRATSLRAIAAQAGVDVMLVRRYFGSKQQLFDEATNISDNVEAARQASDGAVGQTLIERVLQARQDSDAPLFALLRSSGDPDVVARLNDQLENGLTANLSQRIQADNPRLRADLVAALLLGVGVLRVLLHKEPIATADDRDIDAIFTEAFATLTKLPQDAPPPTAGADH</sequence>
<dbReference type="PANTHER" id="PTHR30055">
    <property type="entry name" value="HTH-TYPE TRANSCRIPTIONAL REGULATOR RUTR"/>
    <property type="match status" value="1"/>
</dbReference>
<comment type="caution">
    <text evidence="5">The sequence shown here is derived from an EMBL/GenBank/DDBJ whole genome shotgun (WGS) entry which is preliminary data.</text>
</comment>
<dbReference type="Proteomes" id="UP000093861">
    <property type="component" value="Unassembled WGS sequence"/>
</dbReference>
<feature type="DNA-binding region" description="H-T-H motif" evidence="2">
    <location>
        <begin position="43"/>
        <end position="62"/>
    </location>
</feature>
<evidence type="ECO:0000313" key="6">
    <source>
        <dbReference type="Proteomes" id="UP000093861"/>
    </source>
</evidence>
<dbReference type="Pfam" id="PF17920">
    <property type="entry name" value="TetR_C_16"/>
    <property type="match status" value="1"/>
</dbReference>
<protein>
    <submittedName>
        <fullName evidence="5">TetR family transcriptional regulator</fullName>
    </submittedName>
</protein>
<evidence type="ECO:0000259" key="4">
    <source>
        <dbReference type="PROSITE" id="PS50977"/>
    </source>
</evidence>
<evidence type="ECO:0000256" key="3">
    <source>
        <dbReference type="SAM" id="MobiDB-lite"/>
    </source>
</evidence>
<proteinExistence type="predicted"/>
<dbReference type="PRINTS" id="PR00455">
    <property type="entry name" value="HTHTETR"/>
</dbReference>
<evidence type="ECO:0000256" key="1">
    <source>
        <dbReference type="ARBA" id="ARBA00023125"/>
    </source>
</evidence>
<evidence type="ECO:0000313" key="5">
    <source>
        <dbReference type="EMBL" id="OBH53410.1"/>
    </source>
</evidence>
<keyword evidence="1 2" id="KW-0238">DNA-binding</keyword>
<dbReference type="SUPFAM" id="SSF46689">
    <property type="entry name" value="Homeodomain-like"/>
    <property type="match status" value="1"/>
</dbReference>
<dbReference type="PROSITE" id="PS50977">
    <property type="entry name" value="HTH_TETR_2"/>
    <property type="match status" value="1"/>
</dbReference>
<dbReference type="InterPro" id="IPR050109">
    <property type="entry name" value="HTH-type_TetR-like_transc_reg"/>
</dbReference>
<dbReference type="EMBL" id="LZJS01000161">
    <property type="protein sequence ID" value="OBH53410.1"/>
    <property type="molecule type" value="Genomic_DNA"/>
</dbReference>
<dbReference type="InterPro" id="IPR041678">
    <property type="entry name" value="TetR_C_16"/>
</dbReference>
<dbReference type="GO" id="GO:0000976">
    <property type="term" value="F:transcription cis-regulatory region binding"/>
    <property type="evidence" value="ECO:0007669"/>
    <property type="project" value="TreeGrafter"/>
</dbReference>
<dbReference type="InterPro" id="IPR009057">
    <property type="entry name" value="Homeodomain-like_sf"/>
</dbReference>
<dbReference type="PANTHER" id="PTHR30055:SF235">
    <property type="entry name" value="TRANSCRIPTIONAL REGULATORY PROTEIN"/>
    <property type="match status" value="1"/>
</dbReference>
<dbReference type="RefSeq" id="WP_064954264.1">
    <property type="nucleotide sequence ID" value="NZ_LZJS01000161.1"/>
</dbReference>
<feature type="region of interest" description="Disordered" evidence="3">
    <location>
        <begin position="1"/>
        <end position="20"/>
    </location>
</feature>
<dbReference type="InterPro" id="IPR001647">
    <property type="entry name" value="HTH_TetR"/>
</dbReference>
<dbReference type="Gene3D" id="1.10.357.10">
    <property type="entry name" value="Tetracycline Repressor, domain 2"/>
    <property type="match status" value="1"/>
</dbReference>
<accession>A0A1A2RNU8</accession>
<dbReference type="GO" id="GO:0003700">
    <property type="term" value="F:DNA-binding transcription factor activity"/>
    <property type="evidence" value="ECO:0007669"/>
    <property type="project" value="TreeGrafter"/>
</dbReference>
<dbReference type="Pfam" id="PF00440">
    <property type="entry name" value="TetR_N"/>
    <property type="match status" value="1"/>
</dbReference>
<organism evidence="5 6">
    <name type="scientific">Mycobacterium colombiense</name>
    <dbReference type="NCBI Taxonomy" id="339268"/>
    <lineage>
        <taxon>Bacteria</taxon>
        <taxon>Bacillati</taxon>
        <taxon>Actinomycetota</taxon>
        <taxon>Actinomycetes</taxon>
        <taxon>Mycobacteriales</taxon>
        <taxon>Mycobacteriaceae</taxon>
        <taxon>Mycobacterium</taxon>
        <taxon>Mycobacterium avium complex (MAC)</taxon>
    </lineage>
</organism>
<name>A0A1A2RNU8_9MYCO</name>
<dbReference type="AlphaFoldDB" id="A0A1A2RNU8"/>
<reference evidence="5 6" key="1">
    <citation type="submission" date="2016-06" db="EMBL/GenBank/DDBJ databases">
        <authorList>
            <person name="Kjaerup R.B."/>
            <person name="Dalgaard T.S."/>
            <person name="Juul-Madsen H.R."/>
        </authorList>
    </citation>
    <scope>NUCLEOTIDE SEQUENCE [LARGE SCALE GENOMIC DNA]</scope>
    <source>
        <strain evidence="5 6">E2464</strain>
    </source>
</reference>